<dbReference type="AlphaFoldDB" id="A0A0K2V4Q9"/>
<sequence length="18" mass="2077">MNDNIDCLPMRVACIVNR</sequence>
<accession>A0A0K2V4Q9</accession>
<organism evidence="1">
    <name type="scientific">Lepeophtheirus salmonis</name>
    <name type="common">Salmon louse</name>
    <name type="synonym">Caligus salmonis</name>
    <dbReference type="NCBI Taxonomy" id="72036"/>
    <lineage>
        <taxon>Eukaryota</taxon>
        <taxon>Metazoa</taxon>
        <taxon>Ecdysozoa</taxon>
        <taxon>Arthropoda</taxon>
        <taxon>Crustacea</taxon>
        <taxon>Multicrustacea</taxon>
        <taxon>Hexanauplia</taxon>
        <taxon>Copepoda</taxon>
        <taxon>Siphonostomatoida</taxon>
        <taxon>Caligidae</taxon>
        <taxon>Lepeophtheirus</taxon>
    </lineage>
</organism>
<reference evidence="1" key="1">
    <citation type="submission" date="2014-05" db="EMBL/GenBank/DDBJ databases">
        <authorList>
            <person name="Chronopoulou M."/>
        </authorList>
    </citation>
    <scope>NUCLEOTIDE SEQUENCE</scope>
    <source>
        <tissue evidence="1">Whole organism</tissue>
    </source>
</reference>
<proteinExistence type="predicted"/>
<evidence type="ECO:0000313" key="1">
    <source>
        <dbReference type="EMBL" id="CDW44936.1"/>
    </source>
</evidence>
<dbReference type="EMBL" id="HACA01027575">
    <property type="protein sequence ID" value="CDW44936.1"/>
    <property type="molecule type" value="Transcribed_RNA"/>
</dbReference>
<name>A0A0K2V4Q9_LEPSM</name>
<protein>
    <submittedName>
        <fullName evidence="1">Uncharacterized protein</fullName>
    </submittedName>
</protein>
<dbReference type="EMBL" id="HACA01027574">
    <property type="protein sequence ID" value="CDW44935.1"/>
    <property type="molecule type" value="Transcribed_RNA"/>
</dbReference>